<dbReference type="Proteomes" id="UP000248198">
    <property type="component" value="Unassembled WGS sequence"/>
</dbReference>
<sequence length="185" mass="19423">MASQPYVGEIRMFGGNFAPQGWAFCDGALLSISENETLFNLIGTTFGGDGQSTFGVPDLRGRIPVHMSTTQAGSTYSLGSFAGTESVTLTGNQIPSHAHAVTGELNMKTRASNPDNQLSPIGNAIAIAPGKKYFSRNPSANGFMGPLSTNITLNSSGANIPHNNMQPYVCVNFIISLFGVFPTTG</sequence>
<accession>A0A318UHG0</accession>
<evidence type="ECO:0000313" key="2">
    <source>
        <dbReference type="EMBL" id="PYF74767.1"/>
    </source>
</evidence>
<dbReference type="Pfam" id="PF07484">
    <property type="entry name" value="Collar"/>
    <property type="match status" value="1"/>
</dbReference>
<gene>
    <name evidence="2" type="ORF">B0O44_103213</name>
</gene>
<proteinExistence type="predicted"/>
<dbReference type="InterPro" id="IPR011083">
    <property type="entry name" value="Phage_tail_collar_dom"/>
</dbReference>
<comment type="caution">
    <text evidence="2">The sequence shown here is derived from an EMBL/GenBank/DDBJ whole genome shotgun (WGS) entry which is preliminary data.</text>
</comment>
<dbReference type="AlphaFoldDB" id="A0A318UHG0"/>
<feature type="domain" description="Phage tail collar" evidence="1">
    <location>
        <begin position="8"/>
        <end position="64"/>
    </location>
</feature>
<evidence type="ECO:0000313" key="3">
    <source>
        <dbReference type="Proteomes" id="UP000248198"/>
    </source>
</evidence>
<name>A0A318UHG0_9SPHI</name>
<keyword evidence="3" id="KW-1185">Reference proteome</keyword>
<evidence type="ECO:0000259" key="1">
    <source>
        <dbReference type="Pfam" id="PF07484"/>
    </source>
</evidence>
<dbReference type="SUPFAM" id="SSF88874">
    <property type="entry name" value="Receptor-binding domain of short tail fibre protein gp12"/>
    <property type="match status" value="1"/>
</dbReference>
<organism evidence="2 3">
    <name type="scientific">Pedobacter nutrimenti</name>
    <dbReference type="NCBI Taxonomy" id="1241337"/>
    <lineage>
        <taxon>Bacteria</taxon>
        <taxon>Pseudomonadati</taxon>
        <taxon>Bacteroidota</taxon>
        <taxon>Sphingobacteriia</taxon>
        <taxon>Sphingobacteriales</taxon>
        <taxon>Sphingobacteriaceae</taxon>
        <taxon>Pedobacter</taxon>
    </lineage>
</organism>
<reference evidence="2 3" key="1">
    <citation type="submission" date="2018-06" db="EMBL/GenBank/DDBJ databases">
        <title>Genomic Encyclopedia of Archaeal and Bacterial Type Strains, Phase II (KMG-II): from individual species to whole genera.</title>
        <authorList>
            <person name="Goeker M."/>
        </authorList>
    </citation>
    <scope>NUCLEOTIDE SEQUENCE [LARGE SCALE GENOMIC DNA]</scope>
    <source>
        <strain evidence="2 3">DSM 27372</strain>
    </source>
</reference>
<dbReference type="RefSeq" id="WP_211321350.1">
    <property type="nucleotide sequence ID" value="NZ_QKLU01000003.1"/>
</dbReference>
<dbReference type="InterPro" id="IPR037053">
    <property type="entry name" value="Phage_tail_collar_dom_sf"/>
</dbReference>
<dbReference type="EMBL" id="QKLU01000003">
    <property type="protein sequence ID" value="PYF74767.1"/>
    <property type="molecule type" value="Genomic_DNA"/>
</dbReference>
<protein>
    <submittedName>
        <fullName evidence="2">Microcystin-dependent protein</fullName>
    </submittedName>
</protein>
<dbReference type="Gene3D" id="3.90.1340.10">
    <property type="entry name" value="Phage tail collar domain"/>
    <property type="match status" value="1"/>
</dbReference>